<gene>
    <name evidence="1" type="ORF">A9Q84_19020</name>
</gene>
<reference evidence="2" key="1">
    <citation type="journal article" date="2017" name="Proc. Natl. Acad. Sci. U.S.A.">
        <title>Simulation of Deepwater Horizon oil plume reveals substrate specialization within a complex community of hydrocarbon-degraders.</title>
        <authorList>
            <person name="Hu P."/>
            <person name="Dubinsky E.A."/>
            <person name="Probst A.J."/>
            <person name="Wang J."/>
            <person name="Sieber C.M.K."/>
            <person name="Tom L.M."/>
            <person name="Gardinali P."/>
            <person name="Banfield J.F."/>
            <person name="Atlas R.M."/>
            <person name="Andersen G.L."/>
        </authorList>
    </citation>
    <scope>NUCLEOTIDE SEQUENCE [LARGE SCALE GENOMIC DNA]</scope>
</reference>
<evidence type="ECO:0000313" key="1">
    <source>
        <dbReference type="EMBL" id="OUR93561.1"/>
    </source>
</evidence>
<organism evidence="1 2">
    <name type="scientific">Halobacteriovorax marinus</name>
    <dbReference type="NCBI Taxonomy" id="97084"/>
    <lineage>
        <taxon>Bacteria</taxon>
        <taxon>Pseudomonadati</taxon>
        <taxon>Bdellovibrionota</taxon>
        <taxon>Bacteriovoracia</taxon>
        <taxon>Bacteriovoracales</taxon>
        <taxon>Halobacteriovoraceae</taxon>
        <taxon>Halobacteriovorax</taxon>
    </lineage>
</organism>
<dbReference type="EMBL" id="MAAO01000015">
    <property type="protein sequence ID" value="OUR93561.1"/>
    <property type="molecule type" value="Genomic_DNA"/>
</dbReference>
<name>A0A1Y5F2A9_9BACT</name>
<protein>
    <submittedName>
        <fullName evidence="1">Uncharacterized protein</fullName>
    </submittedName>
</protein>
<accession>A0A1Y5F2A9</accession>
<comment type="caution">
    <text evidence="1">The sequence shown here is derived from an EMBL/GenBank/DDBJ whole genome shotgun (WGS) entry which is preliminary data.</text>
</comment>
<dbReference type="Proteomes" id="UP000196531">
    <property type="component" value="Unassembled WGS sequence"/>
</dbReference>
<evidence type="ECO:0000313" key="2">
    <source>
        <dbReference type="Proteomes" id="UP000196531"/>
    </source>
</evidence>
<proteinExistence type="predicted"/>
<sequence>MSSFAQNFNQSIFIDKPIVLPPVDISDLVTKNETTTTIEIPLVDGNGNPVTIILEEAEDGTTTITVPGEGSVGIVQNGDTTTISIPGKGDINIINNGDDGGFDFEISPEGINGADNITCKIKGQSKSTCAIEPFVTVVGNKVLRADKLEVAYSEGENLKILEGTATNLTLADDENVTEFGGSETEFGDSVVGLKMNSSSSDSNSLFPIPTPQEFKDSDRLEFSIDTDRMVHRIPDPNNPGKKLTQFEVKDSKGIQAHLVIEEDQTLASVSTESGLTYDSDPANENAGVTVDTNSPIHAQFALDSSEETPQASLSIVMNENNAKGEQSQIEVIDKDSSDGSTTFSAKGRTGINIHQMFKPERNGEVQKFDTNHPASIELFSEELQVTEMDAKGNLKSQTKVEGFIATGKTDPENGSTKLRIHTDKVTDKRYKDGKLKSETEVSGNVALLLRDTPERRDAKFQADYAYYSNGDVSAEASNGIFFSEDRFKDSTNAPTVNGKKLRSEFNASGSEVTFTDSNNGNSANMTGGFSLNQKSYFNGDKDYSFAGSGGQFSSDDHVVDINSPVAINVRETKATKTQEVVFHAQDISGTDKKSNDQFTLKNSLTYFSKDSSAGKGKEILSINSQTDKLTYKSGDGNRLVSIKNLNLAGTKNEKIQYGRVSFSEGLFLSDIKDSSKSKKDPTEEDFKKKVKLLNTEVIFHIDESNPDHKITSGVLTSEHMSASNLDYSVDLEVLNDGGAPEKFKIIYYQDGPVKTYKIFNENGKRVKLSALDKDGNTYEVLTQSITYFEDPNFKQFMGKEISGSVKTVDGNDNKVQSFRLGEVAGIESIDGSFRQLHITEGEVSEQNISKGSEMQASFSNLNYIQQDKVQMGSVHFKEVKYLSDANPDSGKYGQQIRLINSDIVFAIDETDPNKVVRNGSLSAESLKFNDPEYSVDVKIQDGEAGKDRFKLVFFEEGETKYYKVFQEEDNGKLVEISASDLESNYSVLFKSIEYFQTDEYKLFLAKEVSGRIETIDGDSKVVQQFDLGDIQAFESSDGKQQSVSVTGGSVSQTDQTEGTYAQVNFSNFAYNKNDKLQAGSVHFEKVQYLSDISPKSGNAGKKLIILNSDIVFNSDESDSNNVIRNGLVVTENIQYADPEYSVDVKIKDGKAGEDRFKLMFYEEGNTKLYKILSENEDGKLVEISAKDKDDKQYTALFESIEYFQSDDYKQFLGKKVSGKLEQVDGKDKIVQQFSLDSIAAYEGKDFQGANISNLSLSQIDKNGTINANIADIEFQSQSNIKTGSYVDIQQLKAFDGKIDYQQIKNGSLKADAKFTFGSVMAQKLTQRDGKEITVFNAKDLSVVAISYDNDAKVSGGVGSVSYFDDERIQTVDIKDIQDLTYEDIKSGALAVVNGDRITRVVDRDENGKIKSSYLLIDNTVLNYSDKENEIEANIKVGVLEVLQDKLNDQNIILKADVEGVISTTKSVGGQLSFALKGEKLVYDSTSSTSEDGSRISNSFEIRALEGGRLDNLKLEAGPSFLKDFISIKAKGSKSGGKSLRFSFQQDKKQGTYYLRAEFKEGDMVKIKLYPFTLESKKEGKDAVAEILITPKGQNYMNHLEIISSVANMHEVTDWLSIGDESIGLRGAITKNTAIEVFYSKEDLWGVQRFSGFPDNSTTRKANSYGIGLVRKQESGAENTYGLLLSGDSELEYQTNGDGVLKFFGRDMDKDGSIPTTMNVYFKRKTAYGDTHLFNLGYSASRHFIDEEMINKDARFFQGGRGLGGGSLTYAFTTNPTENSKLTFSVGAYNNFSEPAAKICFQGKFDLNNLGRHAKKSGAVIRKLNEKLKREDEIRKENLSRVRLSIVRDQIEYLNSTYPGVVVAFKIQDKLNEIFLDPLSIPNDSNEIINHPKDLKRVFGLTEKEIKDYNYMLDHLSDARLKETFDEFEMTVDLADGNSSTSKKVGKVLDYHFKQVEQAKKTYHFTEVSDVMTKCQRYVKEFKELSPSQQAPTCHMKVN</sequence>